<dbReference type="GO" id="GO:0003677">
    <property type="term" value="F:DNA binding"/>
    <property type="evidence" value="ECO:0007669"/>
    <property type="project" value="UniProtKB-KW"/>
</dbReference>
<dbReference type="PANTHER" id="PTHR30419">
    <property type="entry name" value="HTH-TYPE TRANSCRIPTIONAL REGULATOR YBHD"/>
    <property type="match status" value="1"/>
</dbReference>
<dbReference type="PANTHER" id="PTHR30419:SF8">
    <property type="entry name" value="NITROGEN ASSIMILATION TRANSCRIPTIONAL ACTIVATOR-RELATED"/>
    <property type="match status" value="1"/>
</dbReference>
<dbReference type="Gene3D" id="3.40.190.290">
    <property type="match status" value="1"/>
</dbReference>
<dbReference type="EMBL" id="PNRF01000039">
    <property type="protein sequence ID" value="PMR72974.1"/>
    <property type="molecule type" value="Genomic_DNA"/>
</dbReference>
<keyword evidence="4" id="KW-0804">Transcription</keyword>
<evidence type="ECO:0000256" key="3">
    <source>
        <dbReference type="ARBA" id="ARBA00023125"/>
    </source>
</evidence>
<keyword evidence="2" id="KW-0805">Transcription regulation</keyword>
<comment type="caution">
    <text evidence="6">The sequence shown here is derived from an EMBL/GenBank/DDBJ whole genome shotgun (WGS) entry which is preliminary data.</text>
</comment>
<dbReference type="InterPro" id="IPR036390">
    <property type="entry name" value="WH_DNA-bd_sf"/>
</dbReference>
<dbReference type="Proteomes" id="UP000235803">
    <property type="component" value="Unassembled WGS sequence"/>
</dbReference>
<dbReference type="InterPro" id="IPR050950">
    <property type="entry name" value="HTH-type_LysR_regulators"/>
</dbReference>
<dbReference type="SUPFAM" id="SSF46785">
    <property type="entry name" value="Winged helix' DNA-binding domain"/>
    <property type="match status" value="1"/>
</dbReference>
<protein>
    <submittedName>
        <fullName evidence="6">LysR family transcriptional regulator</fullName>
    </submittedName>
</protein>
<proteinExistence type="inferred from homology"/>
<dbReference type="InterPro" id="IPR000847">
    <property type="entry name" value="LysR_HTH_N"/>
</dbReference>
<accession>A0A2N7TXR1</accession>
<dbReference type="InterPro" id="IPR036388">
    <property type="entry name" value="WH-like_DNA-bd_sf"/>
</dbReference>
<sequence length="324" mass="35580">MIPRPRCESEAEMLPQPEKLALTLFRRLDVFIAVAETLSFRRAGEIVGRSQPAVTAHINQMEESLGVKLFIRSTRQVRLTTAGAELLERGKRLMAESERLVRDIHAHAGLLTGQVVASFSPTIAVSLVPRVLAEFEVEHPGIRVMLREDLAPQMFESIRNGNVDFGIGPYRPVIDELSFDPIFDQEFSLIVRMDHPIAIRGFARLKDLANLNVICSAEGTTARAVLEDAIRAEGISIYPKYEAVHYPTLYALAAAGFGGAVMPAVDLGMLSAMGLTAVPFRGKRLARTIGKVTRRGEALAPGPKAFLRLLMAVVERESRNLGIS</sequence>
<name>A0A2N7TXR1_9GAMM</name>
<evidence type="ECO:0000256" key="1">
    <source>
        <dbReference type="ARBA" id="ARBA00009437"/>
    </source>
</evidence>
<dbReference type="PRINTS" id="PR00039">
    <property type="entry name" value="HTHLYSR"/>
</dbReference>
<reference evidence="6 7" key="1">
    <citation type="submission" date="2018-01" db="EMBL/GenBank/DDBJ databases">
        <title>Halomonas endophytica sp. nov., isolated from storage liquid in the stems of Populus euphratica.</title>
        <authorList>
            <person name="Chen C."/>
        </authorList>
    </citation>
    <scope>NUCLEOTIDE SEQUENCE [LARGE SCALE GENOMIC DNA]</scope>
    <source>
        <strain evidence="6 7">MC28</strain>
    </source>
</reference>
<dbReference type="AlphaFoldDB" id="A0A2N7TXR1"/>
<keyword evidence="7" id="KW-1185">Reference proteome</keyword>
<dbReference type="OrthoDB" id="8850588at2"/>
<dbReference type="Pfam" id="PF03466">
    <property type="entry name" value="LysR_substrate"/>
    <property type="match status" value="1"/>
</dbReference>
<evidence type="ECO:0000313" key="7">
    <source>
        <dbReference type="Proteomes" id="UP000235803"/>
    </source>
</evidence>
<evidence type="ECO:0000259" key="5">
    <source>
        <dbReference type="PROSITE" id="PS50931"/>
    </source>
</evidence>
<organism evidence="6 7">
    <name type="scientific">Billgrantia endophytica</name>
    <dbReference type="NCBI Taxonomy" id="2033802"/>
    <lineage>
        <taxon>Bacteria</taxon>
        <taxon>Pseudomonadati</taxon>
        <taxon>Pseudomonadota</taxon>
        <taxon>Gammaproteobacteria</taxon>
        <taxon>Oceanospirillales</taxon>
        <taxon>Halomonadaceae</taxon>
        <taxon>Billgrantia</taxon>
    </lineage>
</organism>
<dbReference type="GO" id="GO:0005829">
    <property type="term" value="C:cytosol"/>
    <property type="evidence" value="ECO:0007669"/>
    <property type="project" value="TreeGrafter"/>
</dbReference>
<dbReference type="SUPFAM" id="SSF53850">
    <property type="entry name" value="Periplasmic binding protein-like II"/>
    <property type="match status" value="1"/>
</dbReference>
<evidence type="ECO:0000313" key="6">
    <source>
        <dbReference type="EMBL" id="PMR72974.1"/>
    </source>
</evidence>
<keyword evidence="3" id="KW-0238">DNA-binding</keyword>
<evidence type="ECO:0000256" key="4">
    <source>
        <dbReference type="ARBA" id="ARBA00023163"/>
    </source>
</evidence>
<evidence type="ECO:0000256" key="2">
    <source>
        <dbReference type="ARBA" id="ARBA00023015"/>
    </source>
</evidence>
<dbReference type="GO" id="GO:0003700">
    <property type="term" value="F:DNA-binding transcription factor activity"/>
    <property type="evidence" value="ECO:0007669"/>
    <property type="project" value="InterPro"/>
</dbReference>
<dbReference type="Gene3D" id="1.10.10.10">
    <property type="entry name" value="Winged helix-like DNA-binding domain superfamily/Winged helix DNA-binding domain"/>
    <property type="match status" value="1"/>
</dbReference>
<comment type="similarity">
    <text evidence="1">Belongs to the LysR transcriptional regulatory family.</text>
</comment>
<dbReference type="InterPro" id="IPR005119">
    <property type="entry name" value="LysR_subst-bd"/>
</dbReference>
<dbReference type="FunFam" id="1.10.10.10:FF:000001">
    <property type="entry name" value="LysR family transcriptional regulator"/>
    <property type="match status" value="1"/>
</dbReference>
<dbReference type="Pfam" id="PF00126">
    <property type="entry name" value="HTH_1"/>
    <property type="match status" value="1"/>
</dbReference>
<feature type="domain" description="HTH lysR-type" evidence="5">
    <location>
        <begin position="23"/>
        <end position="80"/>
    </location>
</feature>
<gene>
    <name evidence="6" type="ORF">C1H69_19060</name>
</gene>
<dbReference type="PROSITE" id="PS50931">
    <property type="entry name" value="HTH_LYSR"/>
    <property type="match status" value="1"/>
</dbReference>